<dbReference type="InterPro" id="IPR046863">
    <property type="entry name" value="MbnP-like_dom"/>
</dbReference>
<comment type="caution">
    <text evidence="3">The sequence shown here is derived from an EMBL/GenBank/DDBJ whole genome shotgun (WGS) entry which is preliminary data.</text>
</comment>
<dbReference type="Proteomes" id="UP001216674">
    <property type="component" value="Unassembled WGS sequence"/>
</dbReference>
<evidence type="ECO:0000256" key="1">
    <source>
        <dbReference type="SAM" id="SignalP"/>
    </source>
</evidence>
<proteinExistence type="predicted"/>
<feature type="chain" id="PRO_5046312338" evidence="1">
    <location>
        <begin position="25"/>
        <end position="295"/>
    </location>
</feature>
<dbReference type="PROSITE" id="PS51257">
    <property type="entry name" value="PROKAR_LIPOPROTEIN"/>
    <property type="match status" value="1"/>
</dbReference>
<organism evidence="3 4">
    <name type="scientific">Cupriavidus basilensis</name>
    <dbReference type="NCBI Taxonomy" id="68895"/>
    <lineage>
        <taxon>Bacteria</taxon>
        <taxon>Pseudomonadati</taxon>
        <taxon>Pseudomonadota</taxon>
        <taxon>Betaproteobacteria</taxon>
        <taxon>Burkholderiales</taxon>
        <taxon>Burkholderiaceae</taxon>
        <taxon>Cupriavidus</taxon>
    </lineage>
</organism>
<feature type="signal peptide" evidence="1">
    <location>
        <begin position="1"/>
        <end position="24"/>
    </location>
</feature>
<gene>
    <name evidence="3" type="ORF">P3W85_06950</name>
</gene>
<dbReference type="InterPro" id="IPR023977">
    <property type="entry name" value="MbnP-like"/>
</dbReference>
<evidence type="ECO:0000259" key="2">
    <source>
        <dbReference type="Pfam" id="PF20243"/>
    </source>
</evidence>
<dbReference type="RefSeq" id="WP_276264233.1">
    <property type="nucleotide sequence ID" value="NZ_JARJLM010000124.1"/>
</dbReference>
<dbReference type="NCBIfam" id="TIGR04052">
    <property type="entry name" value="MbnP_like_WxW"/>
    <property type="match status" value="1"/>
</dbReference>
<keyword evidence="4" id="KW-1185">Reference proteome</keyword>
<sequence length="295" mass="31247">MKYAWASGALLAAALSGCGGGIPAAPNRPVTLQFDARVGEEPFECGRSYDGIGTTASRITPSDFRLYISEVALIDAAGQAVNLTLGQDGRWQYRDVALLDFENGTGPCRNGNPGLHDRIEGHIPPGVYRGLQFTLGVPPALNHADPTLAPSPLNLTAMFWSWQAGYKFVKIDMATSGQAQGGSTPTHQRAAGFPVHLGSSECVSPSATAAPAACHRPNRVTVRFDTFDPDTQHVIIDLAALLRDTNIDINTPGSAPGCMAGPDDADCRRLMPAFGLAFQDQAAGGQRFFRPGKAR</sequence>
<reference evidence="3 4" key="1">
    <citation type="submission" date="2023-03" db="EMBL/GenBank/DDBJ databases">
        <title>Draft assemblies of triclosan tolerant bacteria isolated from returned activated sludge.</title>
        <authorList>
            <person name="Van Hamelsveld S."/>
        </authorList>
    </citation>
    <scope>NUCLEOTIDE SEQUENCE [LARGE SCALE GENOMIC DNA]</scope>
    <source>
        <strain evidence="3 4">GW210010_S58</strain>
    </source>
</reference>
<keyword evidence="1" id="KW-0732">Signal</keyword>
<evidence type="ECO:0000313" key="4">
    <source>
        <dbReference type="Proteomes" id="UP001216674"/>
    </source>
</evidence>
<protein>
    <submittedName>
        <fullName evidence="3">Metallo-mystery pair system four-Cys motif protein</fullName>
    </submittedName>
</protein>
<dbReference type="Pfam" id="PF20243">
    <property type="entry name" value="MbnP"/>
    <property type="match status" value="1"/>
</dbReference>
<accession>A0ABT6AJA6</accession>
<evidence type="ECO:0000313" key="3">
    <source>
        <dbReference type="EMBL" id="MDF3832684.1"/>
    </source>
</evidence>
<dbReference type="EMBL" id="JARJLM010000124">
    <property type="protein sequence ID" value="MDF3832684.1"/>
    <property type="molecule type" value="Genomic_DNA"/>
</dbReference>
<name>A0ABT6AJA6_9BURK</name>
<feature type="domain" description="Copper-binding protein MbnP-like" evidence="2">
    <location>
        <begin position="28"/>
        <end position="259"/>
    </location>
</feature>